<dbReference type="AlphaFoldDB" id="A0A6G1DBG7"/>
<sequence length="68" mass="7638">MLWWVDLSYGLLACDPFAEEPNLLHVLLPQVPDELPVDDRLNHGAHRCARRIDLVEPPAQRALGLGVD</sequence>
<accession>A0A6G1DBG7</accession>
<organism evidence="2 3">
    <name type="scientific">Oryza meyeriana var. granulata</name>
    <dbReference type="NCBI Taxonomy" id="110450"/>
    <lineage>
        <taxon>Eukaryota</taxon>
        <taxon>Viridiplantae</taxon>
        <taxon>Streptophyta</taxon>
        <taxon>Embryophyta</taxon>
        <taxon>Tracheophyta</taxon>
        <taxon>Spermatophyta</taxon>
        <taxon>Magnoliopsida</taxon>
        <taxon>Liliopsida</taxon>
        <taxon>Poales</taxon>
        <taxon>Poaceae</taxon>
        <taxon>BOP clade</taxon>
        <taxon>Oryzoideae</taxon>
        <taxon>Oryzeae</taxon>
        <taxon>Oryzinae</taxon>
        <taxon>Oryza</taxon>
        <taxon>Oryza meyeriana</taxon>
    </lineage>
</organism>
<comment type="caution">
    <text evidence="2">The sequence shown here is derived from an EMBL/GenBank/DDBJ whole genome shotgun (WGS) entry which is preliminary data.</text>
</comment>
<keyword evidence="3" id="KW-1185">Reference proteome</keyword>
<dbReference type="OrthoDB" id="690115at2759"/>
<evidence type="ECO:0000313" key="2">
    <source>
        <dbReference type="EMBL" id="KAF0909756.1"/>
    </source>
</evidence>
<dbReference type="Pfam" id="PF07762">
    <property type="entry name" value="DUF1618"/>
    <property type="match status" value="1"/>
</dbReference>
<dbReference type="EMBL" id="SPHZ02000006">
    <property type="protein sequence ID" value="KAF0909756.1"/>
    <property type="molecule type" value="Genomic_DNA"/>
</dbReference>
<reference evidence="2 3" key="1">
    <citation type="submission" date="2019-11" db="EMBL/GenBank/DDBJ databases">
        <title>Whole genome sequence of Oryza granulata.</title>
        <authorList>
            <person name="Li W."/>
        </authorList>
    </citation>
    <scope>NUCLEOTIDE SEQUENCE [LARGE SCALE GENOMIC DNA]</scope>
    <source>
        <strain evidence="3">cv. Menghai</strain>
        <tissue evidence="2">Leaf</tissue>
    </source>
</reference>
<name>A0A6G1DBG7_9ORYZ</name>
<proteinExistence type="predicted"/>
<dbReference type="Proteomes" id="UP000479710">
    <property type="component" value="Unassembled WGS sequence"/>
</dbReference>
<evidence type="ECO:0000313" key="3">
    <source>
        <dbReference type="Proteomes" id="UP000479710"/>
    </source>
</evidence>
<evidence type="ECO:0000259" key="1">
    <source>
        <dbReference type="Pfam" id="PF07762"/>
    </source>
</evidence>
<gene>
    <name evidence="2" type="ORF">E2562_000082</name>
</gene>
<protein>
    <recommendedName>
        <fullName evidence="1">DUF1618 domain-containing protein</fullName>
    </recommendedName>
</protein>
<dbReference type="InterPro" id="IPR011676">
    <property type="entry name" value="DUF1618"/>
</dbReference>
<feature type="domain" description="DUF1618" evidence="1">
    <location>
        <begin position="4"/>
        <end position="48"/>
    </location>
</feature>